<dbReference type="NCBIfam" id="TIGR00444">
    <property type="entry name" value="mazG"/>
    <property type="match status" value="1"/>
</dbReference>
<dbReference type="InterPro" id="IPR011551">
    <property type="entry name" value="NTP_PyrPHydrolase_MazG"/>
</dbReference>
<dbReference type="KEGG" id="smaa:IT774_13815"/>
<dbReference type="RefSeq" id="WP_195810279.1">
    <property type="nucleotide sequence ID" value="NZ_CP064795.1"/>
</dbReference>
<dbReference type="PANTHER" id="PTHR30522:SF0">
    <property type="entry name" value="NUCLEOSIDE TRIPHOSPHATE PYROPHOSPHOHYDROLASE"/>
    <property type="match status" value="1"/>
</dbReference>
<dbReference type="InterPro" id="IPR048011">
    <property type="entry name" value="NTP-PPase_MazG-like_C"/>
</dbReference>
<keyword evidence="7" id="KW-1185">Reference proteome</keyword>
<dbReference type="GO" id="GO:0046081">
    <property type="term" value="P:dUTP catabolic process"/>
    <property type="evidence" value="ECO:0007669"/>
    <property type="project" value="TreeGrafter"/>
</dbReference>
<dbReference type="GO" id="GO:0046076">
    <property type="term" value="P:dTTP catabolic process"/>
    <property type="evidence" value="ECO:0007669"/>
    <property type="project" value="TreeGrafter"/>
</dbReference>
<evidence type="ECO:0000256" key="4">
    <source>
        <dbReference type="ARBA" id="ARBA00074799"/>
    </source>
</evidence>
<dbReference type="GO" id="GO:0006203">
    <property type="term" value="P:dGTP catabolic process"/>
    <property type="evidence" value="ECO:0007669"/>
    <property type="project" value="TreeGrafter"/>
</dbReference>
<dbReference type="GO" id="GO:0046052">
    <property type="term" value="P:UTP catabolic process"/>
    <property type="evidence" value="ECO:0007669"/>
    <property type="project" value="TreeGrafter"/>
</dbReference>
<reference evidence="6 7" key="1">
    <citation type="submission" date="2020-11" db="EMBL/GenBank/DDBJ databases">
        <title>Complete genome sequence for Salinimonas sp. strain G2-b.</title>
        <authorList>
            <person name="Park S.-J."/>
        </authorList>
    </citation>
    <scope>NUCLEOTIDE SEQUENCE [LARGE SCALE GENOMIC DNA]</scope>
    <source>
        <strain evidence="6 7">G2-b</strain>
    </source>
</reference>
<dbReference type="SUPFAM" id="SSF101386">
    <property type="entry name" value="all-alpha NTP pyrophosphatases"/>
    <property type="match status" value="2"/>
</dbReference>
<dbReference type="InterPro" id="IPR004518">
    <property type="entry name" value="MazG-like_dom"/>
</dbReference>
<dbReference type="FunFam" id="1.10.287.1080:FF:000003">
    <property type="entry name" value="Nucleoside triphosphate pyrophosphohydrolase"/>
    <property type="match status" value="1"/>
</dbReference>
<accession>A0A7S9DWD7</accession>
<comment type="catalytic activity">
    <reaction evidence="1">
        <text>ATP + H2O = AMP + diphosphate + H(+)</text>
        <dbReference type="Rhea" id="RHEA:14245"/>
        <dbReference type="ChEBI" id="CHEBI:15377"/>
        <dbReference type="ChEBI" id="CHEBI:15378"/>
        <dbReference type="ChEBI" id="CHEBI:30616"/>
        <dbReference type="ChEBI" id="CHEBI:33019"/>
        <dbReference type="ChEBI" id="CHEBI:456215"/>
        <dbReference type="EC" id="3.6.1.8"/>
    </reaction>
</comment>
<evidence type="ECO:0000256" key="2">
    <source>
        <dbReference type="ARBA" id="ARBA00061115"/>
    </source>
</evidence>
<dbReference type="GO" id="GO:0046047">
    <property type="term" value="P:TTP catabolic process"/>
    <property type="evidence" value="ECO:0007669"/>
    <property type="project" value="TreeGrafter"/>
</dbReference>
<dbReference type="CDD" id="cd11528">
    <property type="entry name" value="NTP-PPase_MazG_Nterm"/>
    <property type="match status" value="1"/>
</dbReference>
<keyword evidence="6" id="KW-0378">Hydrolase</keyword>
<gene>
    <name evidence="6" type="primary">mazG</name>
    <name evidence="6" type="ORF">IT774_13815</name>
</gene>
<dbReference type="Gene3D" id="1.10.287.1080">
    <property type="entry name" value="MazG-like"/>
    <property type="match status" value="2"/>
</dbReference>
<dbReference type="CDD" id="cd11529">
    <property type="entry name" value="NTP-PPase_MazG_Cterm"/>
    <property type="match status" value="1"/>
</dbReference>
<comment type="similarity">
    <text evidence="2">Belongs to the nucleoside triphosphate pyrophosphohydrolase family.</text>
</comment>
<protein>
    <recommendedName>
        <fullName evidence="4">Nucleoside triphosphate pyrophosphohydrolase</fullName>
        <ecNumber evidence="3">3.6.1.8</ecNumber>
    </recommendedName>
</protein>
<proteinExistence type="inferred from homology"/>
<sequence length="272" mass="30802">MSNEKPAEHDNLPRLLRVMARLRDPQFGCPWDRQQTMQSLTRFTLEEAYEVVDAIEQNQPREICDELGDLLFQIVFYAQLANEQNWFNFNDIAGSIADKMVRRHPHVFADMQATANDMEQQWEAIKAAEKAGRPAADSILDDVPKGMPALMYAQKLQKRCARVGFDWATPAPVLAKVNEELGEIQAELEQPEPVQARIEEEIGDALFAMVNLARHCNVDADGALRRASLKFARRFGGVEELAREQQAPLADLNLEQLEQLWQTVKAQETATG</sequence>
<dbReference type="PANTHER" id="PTHR30522">
    <property type="entry name" value="NUCLEOSIDE TRIPHOSPHATE PYROPHOSPHOHYDROLASE"/>
    <property type="match status" value="1"/>
</dbReference>
<dbReference type="GO" id="GO:0006950">
    <property type="term" value="P:response to stress"/>
    <property type="evidence" value="ECO:0007669"/>
    <property type="project" value="UniProtKB-ARBA"/>
</dbReference>
<evidence type="ECO:0000256" key="3">
    <source>
        <dbReference type="ARBA" id="ARBA00066372"/>
    </source>
</evidence>
<dbReference type="EC" id="3.6.1.8" evidence="3"/>
<dbReference type="Pfam" id="PF03819">
    <property type="entry name" value="MazG"/>
    <property type="match status" value="1"/>
</dbReference>
<organism evidence="6 7">
    <name type="scientific">Salinimonas marina</name>
    <dbReference type="NCBI Taxonomy" id="2785918"/>
    <lineage>
        <taxon>Bacteria</taxon>
        <taxon>Pseudomonadati</taxon>
        <taxon>Pseudomonadota</taxon>
        <taxon>Gammaproteobacteria</taxon>
        <taxon>Alteromonadales</taxon>
        <taxon>Alteromonadaceae</taxon>
        <taxon>Alteromonas/Salinimonas group</taxon>
        <taxon>Salinimonas</taxon>
    </lineage>
</organism>
<dbReference type="NCBIfam" id="NF007113">
    <property type="entry name" value="PRK09562.1"/>
    <property type="match status" value="1"/>
</dbReference>
<dbReference type="GO" id="GO:0046061">
    <property type="term" value="P:dATP catabolic process"/>
    <property type="evidence" value="ECO:0007669"/>
    <property type="project" value="TreeGrafter"/>
</dbReference>
<dbReference type="EMBL" id="CP064795">
    <property type="protein sequence ID" value="QPG05188.1"/>
    <property type="molecule type" value="Genomic_DNA"/>
</dbReference>
<feature type="domain" description="NTP pyrophosphohydrolase MazG-like" evidence="5">
    <location>
        <begin position="35"/>
        <end position="108"/>
    </location>
</feature>
<dbReference type="Proteomes" id="UP000595095">
    <property type="component" value="Chromosome"/>
</dbReference>
<evidence type="ECO:0000313" key="6">
    <source>
        <dbReference type="EMBL" id="QPG05188.1"/>
    </source>
</evidence>
<dbReference type="FunFam" id="1.10.287.1080:FF:000001">
    <property type="entry name" value="Nucleoside triphosphate pyrophosphohydrolase"/>
    <property type="match status" value="1"/>
</dbReference>
<evidence type="ECO:0000313" key="7">
    <source>
        <dbReference type="Proteomes" id="UP000595095"/>
    </source>
</evidence>
<name>A0A7S9DWD7_9ALTE</name>
<evidence type="ECO:0000256" key="1">
    <source>
        <dbReference type="ARBA" id="ARBA00052141"/>
    </source>
</evidence>
<dbReference type="AlphaFoldDB" id="A0A7S9DWD7"/>
<dbReference type="GO" id="GO:0047693">
    <property type="term" value="F:ATP diphosphatase activity"/>
    <property type="evidence" value="ECO:0007669"/>
    <property type="project" value="UniProtKB-EC"/>
</dbReference>
<dbReference type="InterPro" id="IPR048015">
    <property type="entry name" value="NTP-PPase_MazG-like_N"/>
</dbReference>
<evidence type="ECO:0000259" key="5">
    <source>
        <dbReference type="Pfam" id="PF03819"/>
    </source>
</evidence>